<protein>
    <recommendedName>
        <fullName evidence="3">TLC domain-containing protein</fullName>
    </recommendedName>
</protein>
<keyword evidence="1" id="KW-1133">Transmembrane helix</keyword>
<keyword evidence="1" id="KW-0472">Membrane</keyword>
<evidence type="ECO:0000256" key="1">
    <source>
        <dbReference type="SAM" id="Phobius"/>
    </source>
</evidence>
<keyword evidence="1" id="KW-0812">Transmembrane</keyword>
<reference evidence="2" key="1">
    <citation type="journal article" date="2020" name="Nature">
        <title>Giant virus diversity and host interactions through global metagenomics.</title>
        <authorList>
            <person name="Schulz F."/>
            <person name="Roux S."/>
            <person name="Paez-Espino D."/>
            <person name="Jungbluth S."/>
            <person name="Walsh D.A."/>
            <person name="Denef V.J."/>
            <person name="McMahon K.D."/>
            <person name="Konstantinidis K.T."/>
            <person name="Eloe-Fadrosh E.A."/>
            <person name="Kyrpides N.C."/>
            <person name="Woyke T."/>
        </authorList>
    </citation>
    <scope>NUCLEOTIDE SEQUENCE</scope>
    <source>
        <strain evidence="2">GVMAG-S-1101164-67</strain>
    </source>
</reference>
<name>A0A6C0K227_9ZZZZ</name>
<evidence type="ECO:0008006" key="3">
    <source>
        <dbReference type="Google" id="ProtNLM"/>
    </source>
</evidence>
<sequence>MNNTGEMSIMPTLNKNKKIQKYFIDKKTLLNYQNKALFCISILSTISCIHYNYTKSSAMITMCLHIISLYCFIDIFYITETTSKLHHMFSIAIMIYVYVKNVQSYDYVSVGYIFCKTEISSIFLVFRYWLDRKTVIYKINLAVFYLLFLKIRVIDFYSVISPDSHIYIITEKYSKDNFTLTFIFLGSMYGFYTLYIYWFIQINILLYRTLYTKRDVLV</sequence>
<proteinExistence type="predicted"/>
<accession>A0A6C0K227</accession>
<feature type="transmembrane region" description="Helical" evidence="1">
    <location>
        <begin position="180"/>
        <end position="200"/>
    </location>
</feature>
<dbReference type="EMBL" id="MN740750">
    <property type="protein sequence ID" value="QHU10114.1"/>
    <property type="molecule type" value="Genomic_DNA"/>
</dbReference>
<feature type="transmembrane region" description="Helical" evidence="1">
    <location>
        <begin position="109"/>
        <end position="130"/>
    </location>
</feature>
<feature type="transmembrane region" description="Helical" evidence="1">
    <location>
        <begin position="59"/>
        <end position="78"/>
    </location>
</feature>
<feature type="transmembrane region" description="Helical" evidence="1">
    <location>
        <begin position="142"/>
        <end position="160"/>
    </location>
</feature>
<dbReference type="AlphaFoldDB" id="A0A6C0K227"/>
<evidence type="ECO:0000313" key="2">
    <source>
        <dbReference type="EMBL" id="QHU10114.1"/>
    </source>
</evidence>
<organism evidence="2">
    <name type="scientific">viral metagenome</name>
    <dbReference type="NCBI Taxonomy" id="1070528"/>
    <lineage>
        <taxon>unclassified sequences</taxon>
        <taxon>metagenomes</taxon>
        <taxon>organismal metagenomes</taxon>
    </lineage>
</organism>